<keyword evidence="2" id="KW-0732">Signal</keyword>
<evidence type="ECO:0000313" key="4">
    <source>
        <dbReference type="Proteomes" id="UP001610335"/>
    </source>
</evidence>
<gene>
    <name evidence="3" type="ORF">BDW59DRAFT_154833</name>
</gene>
<organism evidence="3 4">
    <name type="scientific">Aspergillus cavernicola</name>
    <dbReference type="NCBI Taxonomy" id="176166"/>
    <lineage>
        <taxon>Eukaryota</taxon>
        <taxon>Fungi</taxon>
        <taxon>Dikarya</taxon>
        <taxon>Ascomycota</taxon>
        <taxon>Pezizomycotina</taxon>
        <taxon>Eurotiomycetes</taxon>
        <taxon>Eurotiomycetidae</taxon>
        <taxon>Eurotiales</taxon>
        <taxon>Aspergillaceae</taxon>
        <taxon>Aspergillus</taxon>
        <taxon>Aspergillus subgen. Nidulantes</taxon>
    </lineage>
</organism>
<dbReference type="EMBL" id="JBFXLS010000144">
    <property type="protein sequence ID" value="KAL2813460.1"/>
    <property type="molecule type" value="Genomic_DNA"/>
</dbReference>
<name>A0ABR4HDF8_9EURO</name>
<feature type="chain" id="PRO_5045990452" evidence="2">
    <location>
        <begin position="27"/>
        <end position="499"/>
    </location>
</feature>
<protein>
    <submittedName>
        <fullName evidence="3">Uncharacterized protein</fullName>
    </submittedName>
</protein>
<evidence type="ECO:0000313" key="3">
    <source>
        <dbReference type="EMBL" id="KAL2813460.1"/>
    </source>
</evidence>
<proteinExistence type="predicted"/>
<comment type="caution">
    <text evidence="3">The sequence shown here is derived from an EMBL/GenBank/DDBJ whole genome shotgun (WGS) entry which is preliminary data.</text>
</comment>
<evidence type="ECO:0000256" key="2">
    <source>
        <dbReference type="SAM" id="SignalP"/>
    </source>
</evidence>
<feature type="region of interest" description="Disordered" evidence="1">
    <location>
        <begin position="342"/>
        <end position="363"/>
    </location>
</feature>
<evidence type="ECO:0000256" key="1">
    <source>
        <dbReference type="SAM" id="MobiDB-lite"/>
    </source>
</evidence>
<sequence>MLSPKYFLQVIPALLLLLCWTVPGTAIEGTCQDASVNQPIGIDFGPQFIIASYAHPSGNFTPLAFFDKEDYQLRLRQLWREYYDQHNLNKLYGFLRNDVPLFTMLKETAWHYLSDFAARFEIFNHPYVHSVRTTTSWAYDSVFTQVGRVKGLLPLPSRERDTLTMSIVAETFVGVFEDIKASARANHDMNITFALIGVPDFFNSTVTEVILEASRKAGIETAAHALPRSFLSYFNNPMILPEDSTVLVLHQGQSHCGIRLRQEEKRLGGRRRRGKSREQYLPLEPWKSENLYRRLAAEVLRSNDMLKMQIEVGADEEGLMDAVVDARLRLKRLDPVVGLPGVDSRPAVNDNSTTVQDDDDGYHPLDEVPLDLDAWWVYGENPGVKLTREQVLAADNKYVKSLGQTISTYLEANQQARTDTKTTELEETDRVVILTDWVDGDLVRRAIQEALGNEIPILGGTLQNITMAADGAARLASKRRGNLLLRPGASKWPLGHDEL</sequence>
<dbReference type="Proteomes" id="UP001610335">
    <property type="component" value="Unassembled WGS sequence"/>
</dbReference>
<accession>A0ABR4HDF8</accession>
<feature type="signal peptide" evidence="2">
    <location>
        <begin position="1"/>
        <end position="26"/>
    </location>
</feature>
<keyword evidence="4" id="KW-1185">Reference proteome</keyword>
<reference evidence="3 4" key="1">
    <citation type="submission" date="2024-07" db="EMBL/GenBank/DDBJ databases">
        <title>Section-level genome sequencing and comparative genomics of Aspergillus sections Usti and Cavernicolus.</title>
        <authorList>
            <consortium name="Lawrence Berkeley National Laboratory"/>
            <person name="Nybo J.L."/>
            <person name="Vesth T.C."/>
            <person name="Theobald S."/>
            <person name="Frisvad J.C."/>
            <person name="Larsen T.O."/>
            <person name="Kjaerboelling I."/>
            <person name="Rothschild-Mancinelli K."/>
            <person name="Lyhne E.K."/>
            <person name="Kogle M.E."/>
            <person name="Barry K."/>
            <person name="Clum A."/>
            <person name="Na H."/>
            <person name="Ledsgaard L."/>
            <person name="Lin J."/>
            <person name="Lipzen A."/>
            <person name="Kuo A."/>
            <person name="Riley R."/>
            <person name="Mondo S."/>
            <person name="LaButti K."/>
            <person name="Haridas S."/>
            <person name="Pangalinan J."/>
            <person name="Salamov A.A."/>
            <person name="Simmons B.A."/>
            <person name="Magnuson J.K."/>
            <person name="Chen J."/>
            <person name="Drula E."/>
            <person name="Henrissat B."/>
            <person name="Wiebenga A."/>
            <person name="Lubbers R.J."/>
            <person name="Gomes A.C."/>
            <person name="Makela M.R."/>
            <person name="Stajich J."/>
            <person name="Grigoriev I.V."/>
            <person name="Mortensen U.H."/>
            <person name="De vries R.P."/>
            <person name="Baker S.E."/>
            <person name="Andersen M.R."/>
        </authorList>
    </citation>
    <scope>NUCLEOTIDE SEQUENCE [LARGE SCALE GENOMIC DNA]</scope>
    <source>
        <strain evidence="3 4">CBS 600.67</strain>
    </source>
</reference>